<evidence type="ECO:0000313" key="3">
    <source>
        <dbReference type="Proteomes" id="UP000287651"/>
    </source>
</evidence>
<dbReference type="Proteomes" id="UP000287651">
    <property type="component" value="Unassembled WGS sequence"/>
</dbReference>
<evidence type="ECO:0000256" key="1">
    <source>
        <dbReference type="SAM" id="MobiDB-lite"/>
    </source>
</evidence>
<gene>
    <name evidence="2" type="ORF">B296_00051304</name>
</gene>
<accession>A0A426XT20</accession>
<evidence type="ECO:0000313" key="2">
    <source>
        <dbReference type="EMBL" id="RRT42629.1"/>
    </source>
</evidence>
<sequence>MATISFAQIQEEQLNQDAQRMKTTPRPTTYKPLAPPAPNYPLLPKKLMREELRDRLAKDLCWHYDELWNRDHLYKKGCLLLIEPIEDLEEEVQDHEEEVMEEEQ</sequence>
<dbReference type="EMBL" id="AMZH03017703">
    <property type="protein sequence ID" value="RRT42629.1"/>
    <property type="molecule type" value="Genomic_DNA"/>
</dbReference>
<proteinExistence type="predicted"/>
<name>A0A426XT20_ENSVE</name>
<comment type="caution">
    <text evidence="2">The sequence shown here is derived from an EMBL/GenBank/DDBJ whole genome shotgun (WGS) entry which is preliminary data.</text>
</comment>
<protein>
    <submittedName>
        <fullName evidence="2">Uncharacterized protein</fullName>
    </submittedName>
</protein>
<reference evidence="2 3" key="1">
    <citation type="journal article" date="2014" name="Agronomy (Basel)">
        <title>A Draft Genome Sequence for Ensete ventricosum, the Drought-Tolerant Tree Against Hunger.</title>
        <authorList>
            <person name="Harrison J."/>
            <person name="Moore K.A."/>
            <person name="Paszkiewicz K."/>
            <person name="Jones T."/>
            <person name="Grant M."/>
            <person name="Ambacheew D."/>
            <person name="Muzemil S."/>
            <person name="Studholme D.J."/>
        </authorList>
    </citation>
    <scope>NUCLEOTIDE SEQUENCE [LARGE SCALE GENOMIC DNA]</scope>
</reference>
<dbReference type="AlphaFoldDB" id="A0A426XT20"/>
<feature type="region of interest" description="Disordered" evidence="1">
    <location>
        <begin position="13"/>
        <end position="42"/>
    </location>
</feature>
<feature type="compositionally biased region" description="Polar residues" evidence="1">
    <location>
        <begin position="13"/>
        <end position="27"/>
    </location>
</feature>
<organism evidence="2 3">
    <name type="scientific">Ensete ventricosum</name>
    <name type="common">Abyssinian banana</name>
    <name type="synonym">Musa ensete</name>
    <dbReference type="NCBI Taxonomy" id="4639"/>
    <lineage>
        <taxon>Eukaryota</taxon>
        <taxon>Viridiplantae</taxon>
        <taxon>Streptophyta</taxon>
        <taxon>Embryophyta</taxon>
        <taxon>Tracheophyta</taxon>
        <taxon>Spermatophyta</taxon>
        <taxon>Magnoliopsida</taxon>
        <taxon>Liliopsida</taxon>
        <taxon>Zingiberales</taxon>
        <taxon>Musaceae</taxon>
        <taxon>Ensete</taxon>
    </lineage>
</organism>